<gene>
    <name evidence="1" type="ORF">BDY19DRAFT_887798</name>
</gene>
<organism evidence="1 2">
    <name type="scientific">Irpex rosettiformis</name>
    <dbReference type="NCBI Taxonomy" id="378272"/>
    <lineage>
        <taxon>Eukaryota</taxon>
        <taxon>Fungi</taxon>
        <taxon>Dikarya</taxon>
        <taxon>Basidiomycota</taxon>
        <taxon>Agaricomycotina</taxon>
        <taxon>Agaricomycetes</taxon>
        <taxon>Polyporales</taxon>
        <taxon>Irpicaceae</taxon>
        <taxon>Irpex</taxon>
    </lineage>
</organism>
<keyword evidence="2" id="KW-1185">Reference proteome</keyword>
<evidence type="ECO:0000313" key="1">
    <source>
        <dbReference type="EMBL" id="KAI0090276.1"/>
    </source>
</evidence>
<dbReference type="Proteomes" id="UP001055072">
    <property type="component" value="Unassembled WGS sequence"/>
</dbReference>
<reference evidence="1" key="1">
    <citation type="journal article" date="2021" name="Environ. Microbiol.">
        <title>Gene family expansions and transcriptome signatures uncover fungal adaptations to wood decay.</title>
        <authorList>
            <person name="Hage H."/>
            <person name="Miyauchi S."/>
            <person name="Viragh M."/>
            <person name="Drula E."/>
            <person name="Min B."/>
            <person name="Chaduli D."/>
            <person name="Navarro D."/>
            <person name="Favel A."/>
            <person name="Norest M."/>
            <person name="Lesage-Meessen L."/>
            <person name="Balint B."/>
            <person name="Merenyi Z."/>
            <person name="de Eugenio L."/>
            <person name="Morin E."/>
            <person name="Martinez A.T."/>
            <person name="Baldrian P."/>
            <person name="Stursova M."/>
            <person name="Martinez M.J."/>
            <person name="Novotny C."/>
            <person name="Magnuson J.K."/>
            <person name="Spatafora J.W."/>
            <person name="Maurice S."/>
            <person name="Pangilinan J."/>
            <person name="Andreopoulos W."/>
            <person name="LaButti K."/>
            <person name="Hundley H."/>
            <person name="Na H."/>
            <person name="Kuo A."/>
            <person name="Barry K."/>
            <person name="Lipzen A."/>
            <person name="Henrissat B."/>
            <person name="Riley R."/>
            <person name="Ahrendt S."/>
            <person name="Nagy L.G."/>
            <person name="Grigoriev I.V."/>
            <person name="Martin F."/>
            <person name="Rosso M.N."/>
        </authorList>
    </citation>
    <scope>NUCLEOTIDE SEQUENCE</scope>
    <source>
        <strain evidence="1">CBS 384.51</strain>
    </source>
</reference>
<proteinExistence type="predicted"/>
<name>A0ACB8U7M0_9APHY</name>
<sequence>MGVWQRVNPNAEPYSGLPSICAQLFEAKARKGLTFGDIGKALNRDEVWVAAVFYGQAKMEPQDIVNLAQTLDIQQDAISAELGPHWWPRRGLGPMPPEDPVLYRLFEGVLVYGTAIKAVIHEKFGDGIQSMIDCKVTVDKKEDPKGDRVLLTFDGKFLKYAQW</sequence>
<evidence type="ECO:0000313" key="2">
    <source>
        <dbReference type="Proteomes" id="UP001055072"/>
    </source>
</evidence>
<keyword evidence="1" id="KW-0456">Lyase</keyword>
<dbReference type="EMBL" id="MU274908">
    <property type="protein sequence ID" value="KAI0090276.1"/>
    <property type="molecule type" value="Genomic_DNA"/>
</dbReference>
<comment type="caution">
    <text evidence="1">The sequence shown here is derived from an EMBL/GenBank/DDBJ whole genome shotgun (WGS) entry which is preliminary data.</text>
</comment>
<accession>A0ACB8U7M0</accession>
<protein>
    <submittedName>
        <fullName evidence="1">Cyanate lyase C-terminal domain-containing protein</fullName>
    </submittedName>
</protein>